<feature type="region of interest" description="Disordered" evidence="8">
    <location>
        <begin position="860"/>
        <end position="953"/>
    </location>
</feature>
<feature type="active site" description="Proton donor/acceptor" evidence="4">
    <location>
        <position position="569"/>
    </location>
</feature>
<reference evidence="12 13" key="1">
    <citation type="submission" date="2016-03" db="EMBL/GenBank/DDBJ databases">
        <title>The draft genome sequence of Fonsecaea nubica causative agent of cutaneous subcutaneous infection in human host.</title>
        <authorList>
            <person name="Costa F."/>
            <person name="Sybren D.H."/>
            <person name="Raittz R.T."/>
            <person name="Weiss V.A."/>
            <person name="Leao A.C."/>
            <person name="Gomes R."/>
            <person name="De Souza E.M."/>
            <person name="Pedrosa F.O."/>
            <person name="Steffens M.B."/>
            <person name="Bombassaro A."/>
            <person name="Tadra-Sfeir M.Z."/>
            <person name="Moreno L.F."/>
            <person name="Najafzadeh M.J."/>
            <person name="Felipe M.S."/>
            <person name="Teixeira M."/>
            <person name="Sun J."/>
            <person name="Xi L."/>
            <person name="Castro M.A."/>
            <person name="Vicente V.A."/>
        </authorList>
    </citation>
    <scope>NUCLEOTIDE SEQUENCE [LARGE SCALE GENOMIC DNA]</scope>
    <source>
        <strain evidence="12 13">CBS 269.64</strain>
    </source>
</reference>
<dbReference type="PANTHER" id="PTHR10738">
    <property type="entry name" value="PROTEIN ARGININE N-METHYLTRANSFERASE 5"/>
    <property type="match status" value="1"/>
</dbReference>
<evidence type="ECO:0000256" key="7">
    <source>
        <dbReference type="PROSITE-ProRule" id="PRU01015"/>
    </source>
</evidence>
<comment type="caution">
    <text evidence="12">The sequence shown here is derived from an EMBL/GenBank/DDBJ whole genome shotgun (WGS) entry which is preliminary data.</text>
</comment>
<evidence type="ECO:0008006" key="14">
    <source>
        <dbReference type="Google" id="ProtNLM"/>
    </source>
</evidence>
<dbReference type="Gene3D" id="3.40.50.150">
    <property type="entry name" value="Vaccinia Virus protein VP39"/>
    <property type="match status" value="1"/>
</dbReference>
<dbReference type="GeneID" id="34589406"/>
<evidence type="ECO:0000313" key="13">
    <source>
        <dbReference type="Proteomes" id="UP000185904"/>
    </source>
</evidence>
<evidence type="ECO:0000256" key="6">
    <source>
        <dbReference type="PIRSR" id="PIRSR015894-3"/>
    </source>
</evidence>
<keyword evidence="1 7" id="KW-0489">Methyltransferase</keyword>
<dbReference type="InterPro" id="IPR029063">
    <property type="entry name" value="SAM-dependent_MTases_sf"/>
</dbReference>
<dbReference type="GO" id="GO:0005634">
    <property type="term" value="C:nucleus"/>
    <property type="evidence" value="ECO:0007669"/>
    <property type="project" value="TreeGrafter"/>
</dbReference>
<feature type="domain" description="PRMT5 arginine-N-methyltransferase" evidence="9">
    <location>
        <begin position="361"/>
        <end position="492"/>
    </location>
</feature>
<dbReference type="GO" id="GO:0006355">
    <property type="term" value="P:regulation of DNA-templated transcription"/>
    <property type="evidence" value="ECO:0007669"/>
    <property type="project" value="TreeGrafter"/>
</dbReference>
<feature type="binding site" evidence="5">
    <location>
        <position position="457"/>
    </location>
    <ligand>
        <name>S-adenosyl-L-methionine</name>
        <dbReference type="ChEBI" id="CHEBI:59789"/>
    </ligand>
</feature>
<evidence type="ECO:0000256" key="3">
    <source>
        <dbReference type="ARBA" id="ARBA00022691"/>
    </source>
</evidence>
<sequence length="953" mass="104146">MEDFPRFIIGHHDPKRPLPVSMDTIQDAHAANYDMVTSPITTPHFHSRVLTLLSSSLALHSEEDITKTKSASPIVIPPLTPADTPLTPDESISQTIGVTSSWIDLGSPDPIIADISRQVLQLEVAYAAFCGLTYVLIAGPLLRGHGVSDSGIAQYARALSDALSQGPYLQLYIWFPMIDHSEEHIDQMGSLAPFARQQFLEQDEAEVERLDVFGSWEAWNMIRSICKYPARLCVALSTPKLLPPVPIQSRWYSEPVRLITLDKEIFARNAKGYPVLTRAHQAFVLRFARLRTAPWFLLCDVGTIPSNKTDGNTLNPSATENNAFPTLAEAAQNPNLKDATPHLSYMRNLQTKQPPQTAIDRFGAGYQDYLQAPLQPLSVNLESITYEVFEKDPIKYAWYERAIARALHDWIEQGKPTSNPDGRVVVAVVGAGRGPLVTRALKASQDVGVEIDMWALEKNPNAFVLLERHNKTTWNGRVNLVKSDMRTWRGPIRAADTPRPTRRYNTSADSDDDDNNKKEKTSGKEDATPGGPDVTFTGSPSLDSTNLLATTAQTTATPTPYKIDILISELLGSFGDNELSPECLDGVQHLLNPVHGISIPASYTAHVTPIAAPKLHADILHGMTSNANASETPYVVMFNAIDYLSTKPGAAAAAEFEAQHKMPASVSTIHRRPIPGDLSSPTSPSETADTTATPYSKAHTRQSVQQSVSPPPPQVPPTPVPIIQQTWAFQHPNPALPSLTPSTIGTTTTEPSLTNSHNARSCQLTFPIPHRGACHGLAGYFETVLYKGVELSTNPETMDQKSEGMISWFPIFFPLKTPLFLPDKSELTLTMWRKTDDRKVWYEWLVDVYVYIPSPGPASTPVPVPVSQTPTHSGTTAAATQSAEKKKNSEDGSSGDQDKAQRKSVPPPVATAAANSAHRIGGAAVRGQGRGRGRRMRIGGSELHSSEKEACLM</sequence>
<feature type="compositionally biased region" description="Polar residues" evidence="8">
    <location>
        <begin position="872"/>
        <end position="882"/>
    </location>
</feature>
<evidence type="ECO:0000313" key="12">
    <source>
        <dbReference type="EMBL" id="OAL34796.1"/>
    </source>
</evidence>
<feature type="binding site" evidence="5">
    <location>
        <begin position="395"/>
        <end position="396"/>
    </location>
    <ligand>
        <name>S-adenosyl-L-methionine</name>
        <dbReference type="ChEBI" id="CHEBI:59789"/>
    </ligand>
</feature>
<feature type="active site" description="Proton donor/acceptor" evidence="4">
    <location>
        <position position="578"/>
    </location>
</feature>
<feature type="region of interest" description="Disordered" evidence="8">
    <location>
        <begin position="663"/>
        <end position="720"/>
    </location>
</feature>
<dbReference type="GO" id="GO:0032259">
    <property type="term" value="P:methylation"/>
    <property type="evidence" value="ECO:0007669"/>
    <property type="project" value="UniProtKB-KW"/>
</dbReference>
<dbReference type="Gene3D" id="3.20.20.150">
    <property type="entry name" value="Divalent-metal-dependent TIM barrel enzymes"/>
    <property type="match status" value="1"/>
</dbReference>
<dbReference type="PIRSF" id="PIRSF015894">
    <property type="entry name" value="Skb1_MeTrfase"/>
    <property type="match status" value="1"/>
</dbReference>
<proteinExistence type="predicted"/>
<dbReference type="Pfam" id="PF17286">
    <property type="entry name" value="PRMT5_C"/>
    <property type="match status" value="1"/>
</dbReference>
<dbReference type="PANTHER" id="PTHR10738:SF0">
    <property type="entry name" value="PROTEIN ARGININE N-METHYLTRANSFERASE 5"/>
    <property type="match status" value="1"/>
</dbReference>
<feature type="site" description="Critical for specifying symmetric addition of methyl groups" evidence="6">
    <location>
        <position position="389"/>
    </location>
</feature>
<dbReference type="Pfam" id="PF17285">
    <property type="entry name" value="PRMT5_TIM"/>
    <property type="match status" value="1"/>
</dbReference>
<evidence type="ECO:0000256" key="1">
    <source>
        <dbReference type="ARBA" id="ARBA00022603"/>
    </source>
</evidence>
<dbReference type="InterPro" id="IPR007857">
    <property type="entry name" value="Arg_MeTrfase_PRMT5"/>
</dbReference>
<evidence type="ECO:0000259" key="9">
    <source>
        <dbReference type="Pfam" id="PF05185"/>
    </source>
</evidence>
<evidence type="ECO:0000256" key="8">
    <source>
        <dbReference type="SAM" id="MobiDB-lite"/>
    </source>
</evidence>
<evidence type="ECO:0000259" key="11">
    <source>
        <dbReference type="Pfam" id="PF17286"/>
    </source>
</evidence>
<feature type="domain" description="PRMT5 arginine-N-methyltransferase" evidence="9">
    <location>
        <begin position="558"/>
        <end position="599"/>
    </location>
</feature>
<dbReference type="InterPro" id="IPR035248">
    <property type="entry name" value="PRMT5_C"/>
</dbReference>
<feature type="region of interest" description="Disordered" evidence="8">
    <location>
        <begin position="491"/>
        <end position="543"/>
    </location>
</feature>
<dbReference type="GO" id="GO:0005829">
    <property type="term" value="C:cytosol"/>
    <property type="evidence" value="ECO:0007669"/>
    <property type="project" value="TreeGrafter"/>
</dbReference>
<feature type="compositionally biased region" description="Pro residues" evidence="8">
    <location>
        <begin position="709"/>
        <end position="720"/>
    </location>
</feature>
<evidence type="ECO:0000256" key="2">
    <source>
        <dbReference type="ARBA" id="ARBA00022679"/>
    </source>
</evidence>
<dbReference type="PROSITE" id="PS51678">
    <property type="entry name" value="SAM_MT_PRMT"/>
    <property type="match status" value="1"/>
</dbReference>
<dbReference type="Pfam" id="PF05185">
    <property type="entry name" value="PRMT5"/>
    <property type="match status" value="2"/>
</dbReference>
<feature type="compositionally biased region" description="Polar residues" evidence="8">
    <location>
        <begin position="679"/>
        <end position="694"/>
    </location>
</feature>
<dbReference type="InterPro" id="IPR035247">
    <property type="entry name" value="PRMT5_TIM"/>
</dbReference>
<dbReference type="EMBL" id="LVCJ01000036">
    <property type="protein sequence ID" value="OAL34796.1"/>
    <property type="molecule type" value="Genomic_DNA"/>
</dbReference>
<dbReference type="SUPFAM" id="SSF53335">
    <property type="entry name" value="S-adenosyl-L-methionine-dependent methyltransferases"/>
    <property type="match status" value="1"/>
</dbReference>
<dbReference type="Gene3D" id="2.70.160.11">
    <property type="entry name" value="Hnrnp arginine n-methyltransferase1"/>
    <property type="match status" value="1"/>
</dbReference>
<feature type="compositionally biased region" description="Basic and acidic residues" evidence="8">
    <location>
        <begin position="515"/>
        <end position="527"/>
    </location>
</feature>
<dbReference type="OrthoDB" id="1368803at2759"/>
<keyword evidence="13" id="KW-1185">Reference proteome</keyword>
<organism evidence="12 13">
    <name type="scientific">Fonsecaea nubica</name>
    <dbReference type="NCBI Taxonomy" id="856822"/>
    <lineage>
        <taxon>Eukaryota</taxon>
        <taxon>Fungi</taxon>
        <taxon>Dikarya</taxon>
        <taxon>Ascomycota</taxon>
        <taxon>Pezizomycotina</taxon>
        <taxon>Eurotiomycetes</taxon>
        <taxon>Chaetothyriomycetidae</taxon>
        <taxon>Chaetothyriales</taxon>
        <taxon>Herpotrichiellaceae</taxon>
        <taxon>Fonsecaea</taxon>
    </lineage>
</organism>
<dbReference type="GO" id="GO:0016274">
    <property type="term" value="F:protein-arginine N-methyltransferase activity"/>
    <property type="evidence" value="ECO:0007669"/>
    <property type="project" value="InterPro"/>
</dbReference>
<gene>
    <name evidence="12" type="ORF">AYO20_05991</name>
</gene>
<accession>A0A178CZ89</accession>
<keyword evidence="2 7" id="KW-0808">Transferase</keyword>
<feature type="compositionally biased region" description="Basic and acidic residues" evidence="8">
    <location>
        <begin position="944"/>
        <end position="953"/>
    </location>
</feature>
<dbReference type="InterPro" id="IPR035075">
    <property type="entry name" value="PRMT5"/>
</dbReference>
<keyword evidence="3 5" id="KW-0949">S-adenosyl-L-methionine</keyword>
<dbReference type="Proteomes" id="UP000185904">
    <property type="component" value="Unassembled WGS sequence"/>
</dbReference>
<feature type="compositionally biased region" description="Basic and acidic residues" evidence="8">
    <location>
        <begin position="883"/>
        <end position="901"/>
    </location>
</feature>
<protein>
    <recommendedName>
        <fullName evidence="14">Protein arginine N-methyltransferase</fullName>
    </recommendedName>
</protein>
<evidence type="ECO:0000256" key="4">
    <source>
        <dbReference type="PIRSR" id="PIRSR015894-1"/>
    </source>
</evidence>
<dbReference type="InterPro" id="IPR025799">
    <property type="entry name" value="Arg_MeTrfase"/>
</dbReference>
<feature type="domain" description="PRMT5 oligomerisation" evidence="11">
    <location>
        <begin position="723"/>
        <end position="951"/>
    </location>
</feature>
<dbReference type="AlphaFoldDB" id="A0A178CZ89"/>
<feature type="binding site" evidence="5">
    <location>
        <begin position="484"/>
        <end position="485"/>
    </location>
    <ligand>
        <name>S-adenosyl-L-methionine</name>
        <dbReference type="ChEBI" id="CHEBI:59789"/>
    </ligand>
</feature>
<feature type="domain" description="PRMT5 TIM barrel" evidence="10">
    <location>
        <begin position="32"/>
        <end position="351"/>
    </location>
</feature>
<name>A0A178CZ89_9EURO</name>
<dbReference type="RefSeq" id="XP_022499808.1">
    <property type="nucleotide sequence ID" value="XM_022644282.1"/>
</dbReference>
<evidence type="ECO:0000259" key="10">
    <source>
        <dbReference type="Pfam" id="PF17285"/>
    </source>
</evidence>
<evidence type="ECO:0000256" key="5">
    <source>
        <dbReference type="PIRSR" id="PIRSR015894-2"/>
    </source>
</evidence>
<feature type="binding site" evidence="5">
    <location>
        <position position="386"/>
    </location>
    <ligand>
        <name>S-adenosyl-L-methionine</name>
        <dbReference type="ChEBI" id="CHEBI:59789"/>
    </ligand>
</feature>